<dbReference type="InterPro" id="IPR016181">
    <property type="entry name" value="Acyl_CoA_acyltransferase"/>
</dbReference>
<accession>A0A810L800</accession>
<dbReference type="Pfam" id="PF00583">
    <property type="entry name" value="Acetyltransf_1"/>
    <property type="match status" value="1"/>
</dbReference>
<sequence>MKILSGAEAYRPAAELLREYLAEVASRLADFDGGGGDPDVEATDGSMIVCCTDDGTPLGCLAVRTIAPGIAELKRMYVRPAGRGAGLGGRLLEVAEDVARELGCHTMRLDTAAPLVEALRLYRRHGYVEIPRYNENPSATHWLQKVLQKVLPANGLS</sequence>
<evidence type="ECO:0000313" key="5">
    <source>
        <dbReference type="Proteomes" id="UP000680750"/>
    </source>
</evidence>
<feature type="domain" description="N-acetyltransferase" evidence="3">
    <location>
        <begin position="8"/>
        <end position="148"/>
    </location>
</feature>
<dbReference type="Proteomes" id="UP000680750">
    <property type="component" value="Chromosome"/>
</dbReference>
<keyword evidence="2" id="KW-0012">Acyltransferase</keyword>
<dbReference type="OrthoDB" id="3174517at2"/>
<dbReference type="EMBL" id="AP023354">
    <property type="protein sequence ID" value="BCJ31433.1"/>
    <property type="molecule type" value="Genomic_DNA"/>
</dbReference>
<dbReference type="InterPro" id="IPR050832">
    <property type="entry name" value="Bact_Acetyltransf"/>
</dbReference>
<dbReference type="RefSeq" id="WP_030444273.1">
    <property type="nucleotide sequence ID" value="NZ_AP023354.1"/>
</dbReference>
<evidence type="ECO:0000256" key="2">
    <source>
        <dbReference type="ARBA" id="ARBA00023315"/>
    </source>
</evidence>
<dbReference type="InterPro" id="IPR000182">
    <property type="entry name" value="GNAT_dom"/>
</dbReference>
<evidence type="ECO:0000256" key="1">
    <source>
        <dbReference type="ARBA" id="ARBA00022679"/>
    </source>
</evidence>
<keyword evidence="1" id="KW-0808">Transferase</keyword>
<dbReference type="KEGG" id="aser:Asera_55410"/>
<dbReference type="Gene3D" id="3.40.630.30">
    <property type="match status" value="1"/>
</dbReference>
<dbReference type="AlphaFoldDB" id="A0A810L800"/>
<dbReference type="PROSITE" id="PS51186">
    <property type="entry name" value="GNAT"/>
    <property type="match status" value="1"/>
</dbReference>
<organism evidence="4 5">
    <name type="scientific">Actinocatenispora sera</name>
    <dbReference type="NCBI Taxonomy" id="390989"/>
    <lineage>
        <taxon>Bacteria</taxon>
        <taxon>Bacillati</taxon>
        <taxon>Actinomycetota</taxon>
        <taxon>Actinomycetes</taxon>
        <taxon>Micromonosporales</taxon>
        <taxon>Micromonosporaceae</taxon>
        <taxon>Actinocatenispora</taxon>
    </lineage>
</organism>
<gene>
    <name evidence="4" type="ORF">Asera_55410</name>
</gene>
<name>A0A810L800_9ACTN</name>
<keyword evidence="5" id="KW-1185">Reference proteome</keyword>
<evidence type="ECO:0000313" key="4">
    <source>
        <dbReference type="EMBL" id="BCJ31433.1"/>
    </source>
</evidence>
<dbReference type="SUPFAM" id="SSF55729">
    <property type="entry name" value="Acyl-CoA N-acyltransferases (Nat)"/>
    <property type="match status" value="1"/>
</dbReference>
<protein>
    <recommendedName>
        <fullName evidence="3">N-acetyltransferase domain-containing protein</fullName>
    </recommendedName>
</protein>
<proteinExistence type="predicted"/>
<dbReference type="PANTHER" id="PTHR43877">
    <property type="entry name" value="AMINOALKYLPHOSPHONATE N-ACETYLTRANSFERASE-RELATED-RELATED"/>
    <property type="match status" value="1"/>
</dbReference>
<dbReference type="GO" id="GO:0016747">
    <property type="term" value="F:acyltransferase activity, transferring groups other than amino-acyl groups"/>
    <property type="evidence" value="ECO:0007669"/>
    <property type="project" value="InterPro"/>
</dbReference>
<dbReference type="PANTHER" id="PTHR43877:SF2">
    <property type="entry name" value="AMINOALKYLPHOSPHONATE N-ACETYLTRANSFERASE-RELATED"/>
    <property type="match status" value="1"/>
</dbReference>
<evidence type="ECO:0000259" key="3">
    <source>
        <dbReference type="PROSITE" id="PS51186"/>
    </source>
</evidence>
<reference evidence="4" key="1">
    <citation type="submission" date="2020-08" db="EMBL/GenBank/DDBJ databases">
        <title>Whole genome shotgun sequence of Actinocatenispora sera NBRC 101916.</title>
        <authorList>
            <person name="Komaki H."/>
            <person name="Tamura T."/>
        </authorList>
    </citation>
    <scope>NUCLEOTIDE SEQUENCE</scope>
    <source>
        <strain evidence="4">NBRC 101916</strain>
    </source>
</reference>